<keyword evidence="9" id="KW-0539">Nucleus</keyword>
<dbReference type="InterPro" id="IPR012337">
    <property type="entry name" value="RNaseH-like_sf"/>
</dbReference>
<dbReference type="PANTHER" id="PTHR46481">
    <property type="entry name" value="ZINC FINGER BED DOMAIN-CONTAINING PROTEIN 4"/>
    <property type="match status" value="1"/>
</dbReference>
<dbReference type="SMART" id="SM00614">
    <property type="entry name" value="ZnF_BED"/>
    <property type="match status" value="1"/>
</dbReference>
<dbReference type="PANTHER" id="PTHR46481:SF6">
    <property type="entry name" value="ZINC FINGER BED DOMAIN-CONTAINING PROTEIN RICESLEEPER 2-LIKE"/>
    <property type="match status" value="1"/>
</dbReference>
<dbReference type="SUPFAM" id="SSF57667">
    <property type="entry name" value="beta-beta-alpha zinc fingers"/>
    <property type="match status" value="1"/>
</dbReference>
<reference evidence="13 14" key="1">
    <citation type="journal article" date="2014" name="Nature">
        <title>The genome of the recently domesticated crop plant sugar beet (Beta vulgaris).</title>
        <authorList>
            <person name="Dohm J.C."/>
            <person name="Minoche A.E."/>
            <person name="Holtgrawe D."/>
            <person name="Capella-Gutierrez S."/>
            <person name="Zakrzewski F."/>
            <person name="Tafer H."/>
            <person name="Rupp O."/>
            <person name="Sorensen T.R."/>
            <person name="Stracke R."/>
            <person name="Reinhardt R."/>
            <person name="Goesmann A."/>
            <person name="Kraft T."/>
            <person name="Schulz B."/>
            <person name="Stadler P.F."/>
            <person name="Schmidt T."/>
            <person name="Gabaldon T."/>
            <person name="Lehrach H."/>
            <person name="Weisshaar B."/>
            <person name="Himmelbauer H."/>
        </authorList>
    </citation>
    <scope>NUCLEOTIDE SEQUENCE [LARGE SCALE GENOMIC DNA]</scope>
    <source>
        <tissue evidence="13">Taproot</tissue>
    </source>
</reference>
<dbReference type="Proteomes" id="UP000035740">
    <property type="component" value="Unassembled WGS sequence"/>
</dbReference>
<dbReference type="Gramene" id="KMS99565">
    <property type="protein sequence ID" value="KMS99565"/>
    <property type="gene ID" value="BVRB_1g022610"/>
</dbReference>
<dbReference type="GO" id="GO:0046983">
    <property type="term" value="F:protein dimerization activity"/>
    <property type="evidence" value="ECO:0007669"/>
    <property type="project" value="InterPro"/>
</dbReference>
<evidence type="ECO:0000256" key="8">
    <source>
        <dbReference type="ARBA" id="ARBA00023163"/>
    </source>
</evidence>
<evidence type="ECO:0000256" key="11">
    <source>
        <dbReference type="SAM" id="MobiDB-lite"/>
    </source>
</evidence>
<dbReference type="OMA" id="LTIVQHD"/>
<dbReference type="InterPro" id="IPR008906">
    <property type="entry name" value="HATC_C_dom"/>
</dbReference>
<gene>
    <name evidence="13" type="ORF">BVRB_1g022610</name>
</gene>
<evidence type="ECO:0000256" key="10">
    <source>
        <dbReference type="PROSITE-ProRule" id="PRU00027"/>
    </source>
</evidence>
<dbReference type="GO" id="GO:0008270">
    <property type="term" value="F:zinc ion binding"/>
    <property type="evidence" value="ECO:0007669"/>
    <property type="project" value="UniProtKB-KW"/>
</dbReference>
<keyword evidence="4 10" id="KW-0863">Zinc-finger</keyword>
<dbReference type="PROSITE" id="PS50808">
    <property type="entry name" value="ZF_BED"/>
    <property type="match status" value="1"/>
</dbReference>
<dbReference type="GO" id="GO:0005634">
    <property type="term" value="C:nucleus"/>
    <property type="evidence" value="ECO:0007669"/>
    <property type="project" value="UniProtKB-SubCell"/>
</dbReference>
<dbReference type="InterPro" id="IPR025525">
    <property type="entry name" value="hAT-like_transposase_RNase-H"/>
</dbReference>
<dbReference type="OrthoDB" id="1704342at2759"/>
<dbReference type="EMBL" id="KQ090213">
    <property type="protein sequence ID" value="KMS99565.1"/>
    <property type="molecule type" value="Genomic_DNA"/>
</dbReference>
<evidence type="ECO:0000256" key="1">
    <source>
        <dbReference type="ARBA" id="ARBA00004123"/>
    </source>
</evidence>
<evidence type="ECO:0000259" key="12">
    <source>
        <dbReference type="PROSITE" id="PS50808"/>
    </source>
</evidence>
<feature type="region of interest" description="Disordered" evidence="11">
    <location>
        <begin position="1"/>
        <end position="33"/>
    </location>
</feature>
<dbReference type="eggNOG" id="KOG1121">
    <property type="taxonomic scope" value="Eukaryota"/>
</dbReference>
<accession>A0A0J8E8Z1</accession>
<sequence>MADEDFKEQIELSSEAEEEIDSTPTNANKKKFDTKKPRVLLTGKKRQRRLTSYIWMHFQFLKEPDENGNLVCKCKKCGQSYNADSKMGTGNLIRHVKNCKMRSFRDVGQMILEKSSSGLEHRIAKFDPDFFRELLSLTIVQHDLPFQFVDTFMAVAVVLDPRFKLQCVHWSFKRVYGDSFEYEFEFSKVKDKLKELYEVYAASYAASHASSSKNMAAHGESGVVGVSSSDDLMTDFDCFSAEQSTVTAKSDMELYFEEHIIPRTTNIDLLSYWEGNKVRYPVLAQLAKDVLAVPISTMASESAFSTGGRVLDCFRSSLKPSTVEGIICLRDWSFGEAKMDPQLDALCGAVMKLKVEDEVDEVPIQSPSLSVNLESPRESTSTMFV</sequence>
<protein>
    <recommendedName>
        <fullName evidence="12">BED-type domain-containing protein</fullName>
    </recommendedName>
</protein>
<keyword evidence="8" id="KW-0804">Transcription</keyword>
<name>A0A0J8E8Z1_BETVV</name>
<keyword evidence="6" id="KW-0805">Transcription regulation</keyword>
<keyword evidence="14" id="KW-1185">Reference proteome</keyword>
<dbReference type="SUPFAM" id="SSF53098">
    <property type="entry name" value="Ribonuclease H-like"/>
    <property type="match status" value="1"/>
</dbReference>
<evidence type="ECO:0000256" key="4">
    <source>
        <dbReference type="ARBA" id="ARBA00022771"/>
    </source>
</evidence>
<keyword evidence="5" id="KW-0862">Zinc</keyword>
<evidence type="ECO:0000313" key="13">
    <source>
        <dbReference type="EMBL" id="KMS99565.1"/>
    </source>
</evidence>
<evidence type="ECO:0000256" key="2">
    <source>
        <dbReference type="ARBA" id="ARBA00011738"/>
    </source>
</evidence>
<keyword evidence="3" id="KW-0479">Metal-binding</keyword>
<organism evidence="13 14">
    <name type="scientific">Beta vulgaris subsp. vulgaris</name>
    <name type="common">Beet</name>
    <dbReference type="NCBI Taxonomy" id="3555"/>
    <lineage>
        <taxon>Eukaryota</taxon>
        <taxon>Viridiplantae</taxon>
        <taxon>Streptophyta</taxon>
        <taxon>Embryophyta</taxon>
        <taxon>Tracheophyta</taxon>
        <taxon>Spermatophyta</taxon>
        <taxon>Magnoliopsida</taxon>
        <taxon>eudicotyledons</taxon>
        <taxon>Gunneridae</taxon>
        <taxon>Pentapetalae</taxon>
        <taxon>Caryophyllales</taxon>
        <taxon>Chenopodiaceae</taxon>
        <taxon>Betoideae</taxon>
        <taxon>Beta</taxon>
    </lineage>
</organism>
<dbReference type="InterPro" id="IPR036236">
    <property type="entry name" value="Znf_C2H2_sf"/>
</dbReference>
<dbReference type="InterPro" id="IPR003656">
    <property type="entry name" value="Znf_BED"/>
</dbReference>
<dbReference type="InterPro" id="IPR052035">
    <property type="entry name" value="ZnF_BED_domain_contain"/>
</dbReference>
<proteinExistence type="predicted"/>
<evidence type="ECO:0000256" key="5">
    <source>
        <dbReference type="ARBA" id="ARBA00022833"/>
    </source>
</evidence>
<keyword evidence="7" id="KW-0238">DNA-binding</keyword>
<feature type="domain" description="BED-type" evidence="12">
    <location>
        <begin position="49"/>
        <end position="107"/>
    </location>
</feature>
<evidence type="ECO:0000313" key="14">
    <source>
        <dbReference type="Proteomes" id="UP000035740"/>
    </source>
</evidence>
<evidence type="ECO:0000256" key="9">
    <source>
        <dbReference type="ARBA" id="ARBA00023242"/>
    </source>
</evidence>
<dbReference type="GO" id="GO:0003677">
    <property type="term" value="F:DNA binding"/>
    <property type="evidence" value="ECO:0007669"/>
    <property type="project" value="UniProtKB-KW"/>
</dbReference>
<dbReference type="AlphaFoldDB" id="A0A0J8E8Z1"/>
<evidence type="ECO:0000256" key="6">
    <source>
        <dbReference type="ARBA" id="ARBA00023015"/>
    </source>
</evidence>
<dbReference type="Pfam" id="PF02892">
    <property type="entry name" value="zf-BED"/>
    <property type="match status" value="1"/>
</dbReference>
<comment type="subcellular location">
    <subcellularLocation>
        <location evidence="1">Nucleus</location>
    </subcellularLocation>
</comment>
<evidence type="ECO:0000256" key="3">
    <source>
        <dbReference type="ARBA" id="ARBA00022723"/>
    </source>
</evidence>
<comment type="subunit">
    <text evidence="2">Homodimer.</text>
</comment>
<dbReference type="Pfam" id="PF14372">
    <property type="entry name" value="hAT-like_RNase-H"/>
    <property type="match status" value="1"/>
</dbReference>
<evidence type="ECO:0000256" key="7">
    <source>
        <dbReference type="ARBA" id="ARBA00023125"/>
    </source>
</evidence>
<dbReference type="Pfam" id="PF05699">
    <property type="entry name" value="Dimer_Tnp_hAT"/>
    <property type="match status" value="1"/>
</dbReference>